<comment type="caution">
    <text evidence="1">The sequence shown here is derived from an EMBL/GenBank/DDBJ whole genome shotgun (WGS) entry which is preliminary data.</text>
</comment>
<protein>
    <submittedName>
        <fullName evidence="1">Uncharacterized protein</fullName>
    </submittedName>
</protein>
<evidence type="ECO:0000313" key="2">
    <source>
        <dbReference type="Proteomes" id="UP000033423"/>
    </source>
</evidence>
<dbReference type="AlphaFoldDB" id="A0A0F3GVX3"/>
<evidence type="ECO:0000313" key="1">
    <source>
        <dbReference type="EMBL" id="KJU86056.1"/>
    </source>
</evidence>
<dbReference type="Proteomes" id="UP000033423">
    <property type="component" value="Unassembled WGS sequence"/>
</dbReference>
<gene>
    <name evidence="1" type="ORF">MBAV_001750</name>
</gene>
<name>A0A0F3GVX3_9BACT</name>
<accession>A0A0F3GVX3</accession>
<dbReference type="EMBL" id="LACI01000756">
    <property type="protein sequence ID" value="KJU86056.1"/>
    <property type="molecule type" value="Genomic_DNA"/>
</dbReference>
<organism evidence="1 2">
    <name type="scientific">Candidatus Magnetobacterium bavaricum</name>
    <dbReference type="NCBI Taxonomy" id="29290"/>
    <lineage>
        <taxon>Bacteria</taxon>
        <taxon>Pseudomonadati</taxon>
        <taxon>Nitrospirota</taxon>
        <taxon>Thermodesulfovibrionia</taxon>
        <taxon>Thermodesulfovibrionales</taxon>
        <taxon>Candidatus Magnetobacteriaceae</taxon>
        <taxon>Candidatus Magnetobacterium</taxon>
    </lineage>
</organism>
<proteinExistence type="predicted"/>
<sequence>MRELVNIGGLLFLTRTWYPESLVTTIPELARTVKIEGFDLEKLAGLVQSGREFTTNDDNTWFLFHWIEIECNECSCFMCLDGCDTNLNANNRNG</sequence>
<reference evidence="1 2" key="1">
    <citation type="submission" date="2015-02" db="EMBL/GenBank/DDBJ databases">
        <title>Single-cell genomics of uncultivated deep-branching MTB reveals a conserved set of magnetosome genes.</title>
        <authorList>
            <person name="Kolinko S."/>
            <person name="Richter M."/>
            <person name="Glockner F.O."/>
            <person name="Brachmann A."/>
            <person name="Schuler D."/>
        </authorList>
    </citation>
    <scope>NUCLEOTIDE SEQUENCE [LARGE SCALE GENOMIC DNA]</scope>
    <source>
        <strain evidence="1">TM-1</strain>
    </source>
</reference>
<keyword evidence="2" id="KW-1185">Reference proteome</keyword>